<reference evidence="3" key="1">
    <citation type="submission" date="2025-08" db="UniProtKB">
        <authorList>
            <consortium name="RefSeq"/>
        </authorList>
    </citation>
    <scope>IDENTIFICATION</scope>
    <source>
        <tissue evidence="3">Whole organism</tissue>
    </source>
</reference>
<keyword evidence="2" id="KW-1185">Reference proteome</keyword>
<name>A0A8B7NTA6_HYAAZ</name>
<keyword evidence="1" id="KW-0732">Signal</keyword>
<dbReference type="Proteomes" id="UP000694843">
    <property type="component" value="Unplaced"/>
</dbReference>
<evidence type="ECO:0000313" key="3">
    <source>
        <dbReference type="RefSeq" id="XP_018016251.1"/>
    </source>
</evidence>
<dbReference type="RefSeq" id="XP_018016251.1">
    <property type="nucleotide sequence ID" value="XM_018160762.2"/>
</dbReference>
<protein>
    <submittedName>
        <fullName evidence="3">WW domain-containing protein C660.06-like</fullName>
    </submittedName>
</protein>
<evidence type="ECO:0000256" key="1">
    <source>
        <dbReference type="SAM" id="SignalP"/>
    </source>
</evidence>
<sequence>MKSMTLLLATLACLATMLQARPFTPELLLGGLVISNAALIGCVVSNCNGGGRGFNGFSGGFRGPPRGFRGGRGGFRGGFRGPGRFRRF</sequence>
<feature type="signal peptide" evidence="1">
    <location>
        <begin position="1"/>
        <end position="20"/>
    </location>
</feature>
<dbReference type="AlphaFoldDB" id="A0A8B7NTA6"/>
<dbReference type="GeneID" id="108672999"/>
<feature type="chain" id="PRO_5034770256" evidence="1">
    <location>
        <begin position="21"/>
        <end position="88"/>
    </location>
</feature>
<proteinExistence type="predicted"/>
<gene>
    <name evidence="3" type="primary">LOC108672999</name>
</gene>
<evidence type="ECO:0000313" key="2">
    <source>
        <dbReference type="Proteomes" id="UP000694843"/>
    </source>
</evidence>
<accession>A0A8B7NTA6</accession>
<dbReference type="KEGG" id="hazt:108672999"/>
<organism evidence="2 3">
    <name type="scientific">Hyalella azteca</name>
    <name type="common">Amphipod</name>
    <dbReference type="NCBI Taxonomy" id="294128"/>
    <lineage>
        <taxon>Eukaryota</taxon>
        <taxon>Metazoa</taxon>
        <taxon>Ecdysozoa</taxon>
        <taxon>Arthropoda</taxon>
        <taxon>Crustacea</taxon>
        <taxon>Multicrustacea</taxon>
        <taxon>Malacostraca</taxon>
        <taxon>Eumalacostraca</taxon>
        <taxon>Peracarida</taxon>
        <taxon>Amphipoda</taxon>
        <taxon>Senticaudata</taxon>
        <taxon>Talitrida</taxon>
        <taxon>Talitroidea</taxon>
        <taxon>Hyalellidae</taxon>
        <taxon>Hyalella</taxon>
    </lineage>
</organism>